<dbReference type="InterPro" id="IPR045304">
    <property type="entry name" value="LbH_SAT"/>
</dbReference>
<evidence type="ECO:0000313" key="8">
    <source>
        <dbReference type="Proteomes" id="UP000189545"/>
    </source>
</evidence>
<dbReference type="AlphaFoldDB" id="A0A1S6HTC2"/>
<sequence length="273" mass="29774">MGVIARLKDDINSIYHRDPAAHGTLEILLNYPGMQAIWIHRVSNKLWRRNWRLFPRCLSTFSRWLTGVEIHPGATIGDRFFIDHGMGVVIGETAEIGDDCTLYHGVTLGGTTWQAGKRHPTLGNNVVIGAGAQVLGPITMNDGARVGSNSVVVKDVPKDTTVVGIPGRIVSTANAGNKEQSKRRSEMAKKYGFDAYAVSPDNPDPVANAIGQMLDHMHLMDSKVQEVCQAVQSMGGSVCTDKLPELDVEDFSDVELAAAKQREKAINEFDPII</sequence>
<evidence type="ECO:0000256" key="5">
    <source>
        <dbReference type="ARBA" id="ARBA00023315"/>
    </source>
</evidence>
<evidence type="ECO:0000313" key="7">
    <source>
        <dbReference type="EMBL" id="AQS38721.1"/>
    </source>
</evidence>
<dbReference type="Proteomes" id="UP000189545">
    <property type="component" value="Chromosome"/>
</dbReference>
<keyword evidence="8" id="KW-1185">Reference proteome</keyword>
<dbReference type="NCBIfam" id="TIGR01172">
    <property type="entry name" value="cysE"/>
    <property type="match status" value="1"/>
</dbReference>
<dbReference type="CDD" id="cd03354">
    <property type="entry name" value="LbH_SAT"/>
    <property type="match status" value="1"/>
</dbReference>
<dbReference type="EMBL" id="CP014782">
    <property type="protein sequence ID" value="AQS38721.1"/>
    <property type="molecule type" value="Genomic_DNA"/>
</dbReference>
<dbReference type="GO" id="GO:0006535">
    <property type="term" value="P:cysteine biosynthetic process from serine"/>
    <property type="evidence" value="ECO:0007669"/>
    <property type="project" value="InterPro"/>
</dbReference>
<dbReference type="EC" id="2.3.1.30" evidence="2"/>
<dbReference type="GO" id="GO:0009001">
    <property type="term" value="F:serine O-acetyltransferase activity"/>
    <property type="evidence" value="ECO:0007669"/>
    <property type="project" value="UniProtKB-EC"/>
</dbReference>
<dbReference type="OrthoDB" id="9801456at2"/>
<evidence type="ECO:0000256" key="3">
    <source>
        <dbReference type="ARBA" id="ARBA00022605"/>
    </source>
</evidence>
<dbReference type="InterPro" id="IPR042122">
    <property type="entry name" value="Ser_AcTrfase_N_sf"/>
</dbReference>
<protein>
    <recommendedName>
        <fullName evidence="2">serine O-acetyltransferase</fullName>
        <ecNumber evidence="2">2.3.1.30</ecNumber>
    </recommendedName>
</protein>
<dbReference type="GO" id="GO:0005737">
    <property type="term" value="C:cytoplasm"/>
    <property type="evidence" value="ECO:0007669"/>
    <property type="project" value="InterPro"/>
</dbReference>
<dbReference type="InterPro" id="IPR005881">
    <property type="entry name" value="Ser_O-AcTrfase"/>
</dbReference>
<dbReference type="InterPro" id="IPR053376">
    <property type="entry name" value="Serine_acetyltransferase"/>
</dbReference>
<evidence type="ECO:0000256" key="6">
    <source>
        <dbReference type="ARBA" id="ARBA00049486"/>
    </source>
</evidence>
<gene>
    <name evidence="7" type="ORF">Sps_03594</name>
</gene>
<evidence type="ECO:0000256" key="1">
    <source>
        <dbReference type="ARBA" id="ARBA00007274"/>
    </source>
</evidence>
<dbReference type="Gene3D" id="1.10.3130.10">
    <property type="entry name" value="serine acetyltransferase, domain 1"/>
    <property type="match status" value="1"/>
</dbReference>
<dbReference type="Pfam" id="PF00132">
    <property type="entry name" value="Hexapep"/>
    <property type="match status" value="1"/>
</dbReference>
<proteinExistence type="inferred from homology"/>
<dbReference type="InterPro" id="IPR011004">
    <property type="entry name" value="Trimer_LpxA-like_sf"/>
</dbReference>
<dbReference type="SUPFAM" id="SSF51161">
    <property type="entry name" value="Trimeric LpxA-like enzymes"/>
    <property type="match status" value="1"/>
</dbReference>
<dbReference type="FunFam" id="2.160.10.10:FF:000007">
    <property type="entry name" value="Serine acetyltransferase"/>
    <property type="match status" value="1"/>
</dbReference>
<dbReference type="Gene3D" id="2.160.10.10">
    <property type="entry name" value="Hexapeptide repeat proteins"/>
    <property type="match status" value="1"/>
</dbReference>
<dbReference type="PANTHER" id="PTHR42811">
    <property type="entry name" value="SERINE ACETYLTRANSFERASE"/>
    <property type="match status" value="1"/>
</dbReference>
<dbReference type="NCBIfam" id="NF041874">
    <property type="entry name" value="EPS_EpsC"/>
    <property type="match status" value="1"/>
</dbReference>
<dbReference type="InterPro" id="IPR001451">
    <property type="entry name" value="Hexapep"/>
</dbReference>
<keyword evidence="4 7" id="KW-0808">Transferase</keyword>
<keyword evidence="3" id="KW-0028">Amino-acid biosynthesis</keyword>
<dbReference type="RefSeq" id="WP_077753726.1">
    <property type="nucleotide sequence ID" value="NZ_CP014782.1"/>
</dbReference>
<accession>A0A1S6HTC2</accession>
<name>A0A1S6HTC2_9GAMM</name>
<comment type="catalytic activity">
    <reaction evidence="6">
        <text>L-serine + acetyl-CoA = O-acetyl-L-serine + CoA</text>
        <dbReference type="Rhea" id="RHEA:24560"/>
        <dbReference type="ChEBI" id="CHEBI:33384"/>
        <dbReference type="ChEBI" id="CHEBI:57287"/>
        <dbReference type="ChEBI" id="CHEBI:57288"/>
        <dbReference type="ChEBI" id="CHEBI:58340"/>
        <dbReference type="EC" id="2.3.1.30"/>
    </reaction>
</comment>
<comment type="similarity">
    <text evidence="1">Belongs to the transferase hexapeptide repeat family.</text>
</comment>
<organism evidence="7 8">
    <name type="scientific">Shewanella psychrophila</name>
    <dbReference type="NCBI Taxonomy" id="225848"/>
    <lineage>
        <taxon>Bacteria</taxon>
        <taxon>Pseudomonadati</taxon>
        <taxon>Pseudomonadota</taxon>
        <taxon>Gammaproteobacteria</taxon>
        <taxon>Alteromonadales</taxon>
        <taxon>Shewanellaceae</taxon>
        <taxon>Shewanella</taxon>
    </lineage>
</organism>
<keyword evidence="5 7" id="KW-0012">Acyltransferase</keyword>
<evidence type="ECO:0000256" key="2">
    <source>
        <dbReference type="ARBA" id="ARBA00013266"/>
    </source>
</evidence>
<reference evidence="7 8" key="1">
    <citation type="submission" date="2016-03" db="EMBL/GenBank/DDBJ databases">
        <title>Complete genome sequence of Shewanella psychrophila WP2, a deep sea bacterium isolated from west Pacific sediment.</title>
        <authorList>
            <person name="Xu G."/>
            <person name="Jian H."/>
        </authorList>
    </citation>
    <scope>NUCLEOTIDE SEQUENCE [LARGE SCALE GENOMIC DNA]</scope>
    <source>
        <strain evidence="7 8">WP2</strain>
    </source>
</reference>
<dbReference type="KEGG" id="spsw:Sps_03594"/>
<dbReference type="STRING" id="225848.Sps_03594"/>
<evidence type="ECO:0000256" key="4">
    <source>
        <dbReference type="ARBA" id="ARBA00022679"/>
    </source>
</evidence>